<evidence type="ECO:0000259" key="3">
    <source>
        <dbReference type="Pfam" id="PF16656"/>
    </source>
</evidence>
<dbReference type="PROSITE" id="PS51318">
    <property type="entry name" value="TAT"/>
    <property type="match status" value="1"/>
</dbReference>
<dbReference type="PANTHER" id="PTHR22953:SF153">
    <property type="entry name" value="PURPLE ACID PHOSPHATASE"/>
    <property type="match status" value="1"/>
</dbReference>
<evidence type="ECO:0000313" key="5">
    <source>
        <dbReference type="Proteomes" id="UP000661858"/>
    </source>
</evidence>
<dbReference type="PANTHER" id="PTHR22953">
    <property type="entry name" value="ACID PHOSPHATASE RELATED"/>
    <property type="match status" value="1"/>
</dbReference>
<dbReference type="Pfam" id="PF00149">
    <property type="entry name" value="Metallophos"/>
    <property type="match status" value="1"/>
</dbReference>
<dbReference type="AlphaFoldDB" id="A0A937EE56"/>
<evidence type="ECO:0000256" key="1">
    <source>
        <dbReference type="ARBA" id="ARBA00022729"/>
    </source>
</evidence>
<feature type="domain" description="Calcineurin-like phosphoesterase" evidence="2">
    <location>
        <begin position="208"/>
        <end position="397"/>
    </location>
</feature>
<reference evidence="4" key="1">
    <citation type="submission" date="2021-01" db="EMBL/GenBank/DDBJ databases">
        <title>WGS of actinomycetes isolated from Thailand.</title>
        <authorList>
            <person name="Thawai C."/>
        </authorList>
    </citation>
    <scope>NUCLEOTIDE SEQUENCE</scope>
    <source>
        <strain evidence="4">RCU-197</strain>
    </source>
</reference>
<accession>A0A937EE56</accession>
<dbReference type="GO" id="GO:0046872">
    <property type="term" value="F:metal ion binding"/>
    <property type="evidence" value="ECO:0007669"/>
    <property type="project" value="InterPro"/>
</dbReference>
<keyword evidence="5" id="KW-1185">Reference proteome</keyword>
<dbReference type="InterPro" id="IPR029052">
    <property type="entry name" value="Metallo-depent_PP-like"/>
</dbReference>
<dbReference type="Gene3D" id="2.60.40.380">
    <property type="entry name" value="Purple acid phosphatase-like, N-terminal"/>
    <property type="match status" value="1"/>
</dbReference>
<dbReference type="Proteomes" id="UP000661858">
    <property type="component" value="Unassembled WGS sequence"/>
</dbReference>
<evidence type="ECO:0000259" key="2">
    <source>
        <dbReference type="Pfam" id="PF00149"/>
    </source>
</evidence>
<dbReference type="Pfam" id="PF16656">
    <property type="entry name" value="Pur_ac_phosph_N"/>
    <property type="match status" value="1"/>
</dbReference>
<dbReference type="SUPFAM" id="SSF56300">
    <property type="entry name" value="Metallo-dependent phosphatases"/>
    <property type="match status" value="1"/>
</dbReference>
<gene>
    <name evidence="4" type="ORF">JK359_00720</name>
</gene>
<feature type="domain" description="Purple acid phosphatase N-terminal" evidence="3">
    <location>
        <begin position="74"/>
        <end position="162"/>
    </location>
</feature>
<organism evidence="4 5">
    <name type="scientific">Streptomyces actinomycinicus</name>
    <dbReference type="NCBI Taxonomy" id="1695166"/>
    <lineage>
        <taxon>Bacteria</taxon>
        <taxon>Bacillati</taxon>
        <taxon>Actinomycetota</taxon>
        <taxon>Actinomycetes</taxon>
        <taxon>Kitasatosporales</taxon>
        <taxon>Streptomycetaceae</taxon>
        <taxon>Streptomyces</taxon>
    </lineage>
</organism>
<dbReference type="InterPro" id="IPR008963">
    <property type="entry name" value="Purple_acid_Pase-like_N"/>
</dbReference>
<evidence type="ECO:0000313" key="4">
    <source>
        <dbReference type="EMBL" id="MBL1080509.1"/>
    </source>
</evidence>
<protein>
    <submittedName>
        <fullName evidence="4">Metallophosphoesterase family protein</fullName>
    </submittedName>
</protein>
<sequence>MGVPEKLAERMSMAEQHEYLRARFSRRTMIRGGAVTLGAVAGGAFVPGATAQAAVPTQRTASAAAPVDGALVAPFGRHLAWGNDPRTEVTVSWQVPVAVRKPFIRVGAHPWDLSRKIEAEVRTLYTPAGVGASGDRTQYYLHARLTRLRPGRTYYYGVGHQGFDPAEPHLAGTLGTFTTAPAHKAPFTFTAFGDEGVSYHGLANNALILGQNPAFHLHAGDIAYGDPAGQGRTTDTGFDSRTWDQFLYQTESVAKQIPWMPAYGNHDMEAWYSPNGYGGEEARWTLPDNGPDKHNLPGVYSFVYGNTAVISLDANDVSFEIPANLDISGGSQTNWLEGQLKKFRAARDVDFIVVFFHHCAYCTSTAHASEGGVRQEWVPLFEKYTVDLVINGHNHQYERTDVIKGDKVTKKLPIGGTAYPETEGVVYVTAGAAGRSLYAFSAPDSYEGHEHETDSVASFVNTKDGRVDETVAWSRVRYLNYSFLRVDVTPAPKGRQTTLTVSGIAETGDRVDHFTVSRTAK</sequence>
<dbReference type="InterPro" id="IPR039331">
    <property type="entry name" value="PAPs-like"/>
</dbReference>
<dbReference type="SUPFAM" id="SSF49363">
    <property type="entry name" value="Purple acid phosphatase, N-terminal domain"/>
    <property type="match status" value="1"/>
</dbReference>
<proteinExistence type="predicted"/>
<dbReference type="GO" id="GO:0003993">
    <property type="term" value="F:acid phosphatase activity"/>
    <property type="evidence" value="ECO:0007669"/>
    <property type="project" value="InterPro"/>
</dbReference>
<dbReference type="InterPro" id="IPR006311">
    <property type="entry name" value="TAT_signal"/>
</dbReference>
<dbReference type="Gene3D" id="3.60.21.10">
    <property type="match status" value="1"/>
</dbReference>
<name>A0A937EE56_9ACTN</name>
<dbReference type="RefSeq" id="WP_201830503.1">
    <property type="nucleotide sequence ID" value="NZ_JAERRK010000001.1"/>
</dbReference>
<dbReference type="InterPro" id="IPR004843">
    <property type="entry name" value="Calcineurin-like_PHP"/>
</dbReference>
<keyword evidence="1" id="KW-0732">Signal</keyword>
<dbReference type="InterPro" id="IPR015914">
    <property type="entry name" value="PAPs_N"/>
</dbReference>
<dbReference type="EMBL" id="JAERRK010000001">
    <property type="protein sequence ID" value="MBL1080509.1"/>
    <property type="molecule type" value="Genomic_DNA"/>
</dbReference>
<comment type="caution">
    <text evidence="4">The sequence shown here is derived from an EMBL/GenBank/DDBJ whole genome shotgun (WGS) entry which is preliminary data.</text>
</comment>